<evidence type="ECO:0000259" key="4">
    <source>
        <dbReference type="Pfam" id="PF11797"/>
    </source>
</evidence>
<dbReference type="InterPro" id="IPR021759">
    <property type="entry name" value="WxLIP_HBD"/>
</dbReference>
<reference evidence="5" key="1">
    <citation type="submission" date="2020-12" db="EMBL/GenBank/DDBJ databases">
        <title>Vagococcus allomyrinae sp. nov. and Enterococcus lavae sp. nov., isolated from the larvae of Allomyrina dichotoma.</title>
        <authorList>
            <person name="Lee S.D."/>
        </authorList>
    </citation>
    <scope>NUCLEOTIDE SEQUENCE</scope>
    <source>
        <strain evidence="5">BWB3-3</strain>
    </source>
</reference>
<evidence type="ECO:0000256" key="2">
    <source>
        <dbReference type="SAM" id="SignalP"/>
    </source>
</evidence>
<dbReference type="Pfam" id="PF06030">
    <property type="entry name" value="WxLIP_PGBD"/>
    <property type="match status" value="1"/>
</dbReference>
<keyword evidence="6" id="KW-1185">Reference proteome</keyword>
<feature type="domain" description="WxL Interacting Protein host binding" evidence="4">
    <location>
        <begin position="164"/>
        <end position="299"/>
    </location>
</feature>
<feature type="domain" description="WxL Interacting Protein peptidoglycan binding" evidence="3">
    <location>
        <begin position="29"/>
        <end position="152"/>
    </location>
</feature>
<protein>
    <submittedName>
        <fullName evidence="5">DUF916 and DUF3324 domain-containing protein</fullName>
    </submittedName>
</protein>
<evidence type="ECO:0000313" key="5">
    <source>
        <dbReference type="EMBL" id="MBP1042456.1"/>
    </source>
</evidence>
<proteinExistence type="predicted"/>
<feature type="signal peptide" evidence="2">
    <location>
        <begin position="1"/>
        <end position="24"/>
    </location>
</feature>
<keyword evidence="1" id="KW-0472">Membrane</keyword>
<accession>A0A940PF95</accession>
<keyword evidence="1" id="KW-0812">Transmembrane</keyword>
<feature type="chain" id="PRO_5037397135" evidence="2">
    <location>
        <begin position="25"/>
        <end position="353"/>
    </location>
</feature>
<keyword evidence="2" id="KW-0732">Signal</keyword>
<dbReference type="RefSeq" id="WP_209529654.1">
    <property type="nucleotide sequence ID" value="NZ_JAEEGA010000010.1"/>
</dbReference>
<feature type="transmembrane region" description="Helical" evidence="1">
    <location>
        <begin position="311"/>
        <end position="334"/>
    </location>
</feature>
<sequence>MLKRVIVTLSFIVSFFLMGLKVNAANLDFSVTPETPETQVDKSKTYFDIKVTPKVNQELIIEVENLTKKPLVLEPSISRASTNIDGIVEYAKLASYDYSADQTLSNDIEKMVTLNEKEIKLKGLEKKKIKLLITGPDQGFDGVLAGSIRIKKKSESDQGIMPKNEGLKNDYAYLIALVLHGSDAELTSKLSLKGVRPEIIDKQKMLIATLVNEQPMFINKVAVGVEVFSKETGQLMYKSEIENGQMAPNSYFDYPIYIDDNLFEAGSYQVEMLVASDQGKWEFKKDFTLTKEKAAFYNERYKELTKEASKFNVIIVVVVTIIGAMLIYFMISLLRSQKKLTKSGEGKRKKRRR</sequence>
<evidence type="ECO:0000256" key="1">
    <source>
        <dbReference type="SAM" id="Phobius"/>
    </source>
</evidence>
<dbReference type="InterPro" id="IPR010317">
    <property type="entry name" value="WxLIP_PGBD"/>
</dbReference>
<gene>
    <name evidence="5" type="ORF">I6N95_15665</name>
</gene>
<organism evidence="5 6">
    <name type="scientific">Vagococcus allomyrinae</name>
    <dbReference type="NCBI Taxonomy" id="2794353"/>
    <lineage>
        <taxon>Bacteria</taxon>
        <taxon>Bacillati</taxon>
        <taxon>Bacillota</taxon>
        <taxon>Bacilli</taxon>
        <taxon>Lactobacillales</taxon>
        <taxon>Enterococcaceae</taxon>
        <taxon>Vagococcus</taxon>
    </lineage>
</organism>
<dbReference type="Proteomes" id="UP000674938">
    <property type="component" value="Unassembled WGS sequence"/>
</dbReference>
<evidence type="ECO:0000313" key="6">
    <source>
        <dbReference type="Proteomes" id="UP000674938"/>
    </source>
</evidence>
<keyword evidence="1" id="KW-1133">Transmembrane helix</keyword>
<name>A0A940PF95_9ENTE</name>
<comment type="caution">
    <text evidence="5">The sequence shown here is derived from an EMBL/GenBank/DDBJ whole genome shotgun (WGS) entry which is preliminary data.</text>
</comment>
<dbReference type="AlphaFoldDB" id="A0A940PF95"/>
<dbReference type="EMBL" id="JAEEGA010000010">
    <property type="protein sequence ID" value="MBP1042456.1"/>
    <property type="molecule type" value="Genomic_DNA"/>
</dbReference>
<evidence type="ECO:0000259" key="3">
    <source>
        <dbReference type="Pfam" id="PF06030"/>
    </source>
</evidence>
<dbReference type="Pfam" id="PF11797">
    <property type="entry name" value="WxLIP_HBD"/>
    <property type="match status" value="1"/>
</dbReference>